<dbReference type="EMBL" id="BOOP01000008">
    <property type="protein sequence ID" value="GII37034.1"/>
    <property type="molecule type" value="Genomic_DNA"/>
</dbReference>
<name>A0A8J3U6T3_9ACTN</name>
<proteinExistence type="predicted"/>
<dbReference type="Gene3D" id="1.10.260.40">
    <property type="entry name" value="lambda repressor-like DNA-binding domains"/>
    <property type="match status" value="1"/>
</dbReference>
<evidence type="ECO:0000313" key="2">
    <source>
        <dbReference type="EMBL" id="GII37034.1"/>
    </source>
</evidence>
<sequence>MTQDGEDIARDPEAFGAWLGRQLRRKGMSQSELATALDVTRAAVSAWITGRATPRIDKVQAIEEILDLAAGSSTTRDEVPESSGYVSWHHRLAHSDGGRELGNAAAFAFDSSLAITAREATQNSLDERHDEQRPVRMRFTLHEITGERLRRLQEAIRWDDLVPHVEAAGDSKQKVGRMLADGLHELRETGKLLLLRIDDYNANGLTGPEYDDGRFAAVVRRQLDSHKKGPAGGSFGLGKATIWGASRFGLVIVNSTLSDPHENLRERRMIGRIDLPWHELNGVQYAGPAWLGSSDPTRESAARSWWAGERTVEELYLTRGSSDPGTSFLIVGAHDPSGEAITLEEMHTVLVHGLATDFWASMIAGRGQAPMLEASVAALRDGQVVVAEERVDPYRYEPARARAVRAFLDRTTAPRLTKSDDVVELSVPLTVPPRKTETGAVPIEHRAVLLVTPAAEDDQKPNRLVGMRGTRMTVLDRPVTGTPLGSTRFQAVLLAGIATKAELPADEAAEAFLRAAEPPEHNDWKPTEDLTSTYARGATTRLKEFRKAILAMVRGAVKPAEPVEQEGAPSVLRDLTSLEPLPLPRTKGYPTVKSATGEVDEMGAWRIRVEIKLPEREDAWVLRPLLRFATRSGPKPEARWAELSAESNCEVSGDVLLCAARERSAVFTGVSDVASHPVAGRMAIAEVDLVQAKDTGR</sequence>
<dbReference type="AlphaFoldDB" id="A0A8J3U6T3"/>
<reference evidence="2 3" key="1">
    <citation type="submission" date="2021-01" db="EMBL/GenBank/DDBJ databases">
        <title>Whole genome shotgun sequence of Planotetraspora phitsanulokensis NBRC 104273.</title>
        <authorList>
            <person name="Komaki H."/>
            <person name="Tamura T."/>
        </authorList>
    </citation>
    <scope>NUCLEOTIDE SEQUENCE [LARGE SCALE GENOMIC DNA]</scope>
    <source>
        <strain evidence="2 3">NBRC 104273</strain>
    </source>
</reference>
<dbReference type="Proteomes" id="UP000622547">
    <property type="component" value="Unassembled WGS sequence"/>
</dbReference>
<keyword evidence="3" id="KW-1185">Reference proteome</keyword>
<organism evidence="2 3">
    <name type="scientific">Planotetraspora phitsanulokensis</name>
    <dbReference type="NCBI Taxonomy" id="575192"/>
    <lineage>
        <taxon>Bacteria</taxon>
        <taxon>Bacillati</taxon>
        <taxon>Actinomycetota</taxon>
        <taxon>Actinomycetes</taxon>
        <taxon>Streptosporangiales</taxon>
        <taxon>Streptosporangiaceae</taxon>
        <taxon>Planotetraspora</taxon>
    </lineage>
</organism>
<dbReference type="CDD" id="cd00093">
    <property type="entry name" value="HTH_XRE"/>
    <property type="match status" value="1"/>
</dbReference>
<dbReference type="InterPro" id="IPR001387">
    <property type="entry name" value="Cro/C1-type_HTH"/>
</dbReference>
<evidence type="ECO:0000259" key="1">
    <source>
        <dbReference type="PROSITE" id="PS50943"/>
    </source>
</evidence>
<protein>
    <recommendedName>
        <fullName evidence="1">HTH cro/C1-type domain-containing protein</fullName>
    </recommendedName>
</protein>
<dbReference type="Pfam" id="PF01381">
    <property type="entry name" value="HTH_3"/>
    <property type="match status" value="1"/>
</dbReference>
<evidence type="ECO:0000313" key="3">
    <source>
        <dbReference type="Proteomes" id="UP000622547"/>
    </source>
</evidence>
<dbReference type="GO" id="GO:0003677">
    <property type="term" value="F:DNA binding"/>
    <property type="evidence" value="ECO:0007669"/>
    <property type="project" value="InterPro"/>
</dbReference>
<comment type="caution">
    <text evidence="2">The sequence shown here is derived from an EMBL/GenBank/DDBJ whole genome shotgun (WGS) entry which is preliminary data.</text>
</comment>
<dbReference type="RefSeq" id="WP_204072750.1">
    <property type="nucleotide sequence ID" value="NZ_BAABHI010000037.1"/>
</dbReference>
<dbReference type="InterPro" id="IPR010982">
    <property type="entry name" value="Lambda_DNA-bd_dom_sf"/>
</dbReference>
<dbReference type="SMART" id="SM00530">
    <property type="entry name" value="HTH_XRE"/>
    <property type="match status" value="1"/>
</dbReference>
<feature type="domain" description="HTH cro/C1-type" evidence="1">
    <location>
        <begin position="25"/>
        <end position="73"/>
    </location>
</feature>
<dbReference type="SUPFAM" id="SSF47413">
    <property type="entry name" value="lambda repressor-like DNA-binding domains"/>
    <property type="match status" value="1"/>
</dbReference>
<dbReference type="PROSITE" id="PS50943">
    <property type="entry name" value="HTH_CROC1"/>
    <property type="match status" value="1"/>
</dbReference>
<accession>A0A8J3U6T3</accession>
<gene>
    <name evidence="2" type="ORF">Pph01_20370</name>
</gene>